<dbReference type="EMBL" id="CM001441">
    <property type="protein sequence ID" value="EHQ92002.1"/>
    <property type="molecule type" value="Genomic_DNA"/>
</dbReference>
<keyword evidence="3" id="KW-0808">Transferase</keyword>
<dbReference type="PANTHER" id="PTHR45947">
    <property type="entry name" value="SULFOQUINOVOSYL TRANSFERASE SQD2"/>
    <property type="match status" value="1"/>
</dbReference>
<dbReference type="GO" id="GO:0016757">
    <property type="term" value="F:glycosyltransferase activity"/>
    <property type="evidence" value="ECO:0007669"/>
    <property type="project" value="InterPro"/>
</dbReference>
<protein>
    <submittedName>
        <fullName evidence="3">Glycosyltransferase</fullName>
    </submittedName>
</protein>
<feature type="domain" description="Glycosyltransferase subfamily 4-like N-terminal" evidence="2">
    <location>
        <begin position="3"/>
        <end position="132"/>
    </location>
</feature>
<dbReference type="HOGENOM" id="CLU_009583_2_5_9"/>
<dbReference type="InterPro" id="IPR001296">
    <property type="entry name" value="Glyco_trans_1"/>
</dbReference>
<proteinExistence type="predicted"/>
<evidence type="ECO:0000313" key="3">
    <source>
        <dbReference type="EMBL" id="EHQ92002.1"/>
    </source>
</evidence>
<accession>H5XZM8</accession>
<dbReference type="Pfam" id="PF00534">
    <property type="entry name" value="Glycos_transf_1"/>
    <property type="match status" value="1"/>
</dbReference>
<dbReference type="Proteomes" id="UP000005104">
    <property type="component" value="Chromosome"/>
</dbReference>
<dbReference type="OrthoDB" id="9810929at2"/>
<dbReference type="InterPro" id="IPR028098">
    <property type="entry name" value="Glyco_trans_4-like_N"/>
</dbReference>
<evidence type="ECO:0000313" key="4">
    <source>
        <dbReference type="Proteomes" id="UP000005104"/>
    </source>
</evidence>
<keyword evidence="4" id="KW-1185">Reference proteome</keyword>
<reference evidence="3 4" key="1">
    <citation type="submission" date="2011-11" db="EMBL/GenBank/DDBJ databases">
        <title>The Noncontiguous Finished genome of Desulfosporosinus youngiae DSM 17734.</title>
        <authorList>
            <consortium name="US DOE Joint Genome Institute (JGI-PGF)"/>
            <person name="Lucas S."/>
            <person name="Han J."/>
            <person name="Lapidus A."/>
            <person name="Cheng J.-F."/>
            <person name="Goodwin L."/>
            <person name="Pitluck S."/>
            <person name="Peters L."/>
            <person name="Ovchinnikova G."/>
            <person name="Lu M."/>
            <person name="Land M.L."/>
            <person name="Hauser L."/>
            <person name="Pester M."/>
            <person name="Spring S."/>
            <person name="Ollivier B."/>
            <person name="Rattei T."/>
            <person name="Klenk H.-P."/>
            <person name="Wagner M."/>
            <person name="Loy A."/>
            <person name="Woyke T.J."/>
        </authorList>
    </citation>
    <scope>NUCLEOTIDE SEQUENCE [LARGE SCALE GENOMIC DNA]</scope>
    <source>
        <strain evidence="3 4">DSM 17734</strain>
    </source>
</reference>
<dbReference type="AlphaFoldDB" id="H5XZM8"/>
<dbReference type="eggNOG" id="COG0438">
    <property type="taxonomic scope" value="Bacteria"/>
</dbReference>
<dbReference type="PANTHER" id="PTHR45947:SF3">
    <property type="entry name" value="SULFOQUINOVOSYL TRANSFERASE SQD2"/>
    <property type="match status" value="1"/>
</dbReference>
<dbReference type="InterPro" id="IPR050194">
    <property type="entry name" value="Glycosyltransferase_grp1"/>
</dbReference>
<dbReference type="SUPFAM" id="SSF53756">
    <property type="entry name" value="UDP-Glycosyltransferase/glycogen phosphorylase"/>
    <property type="match status" value="1"/>
</dbReference>
<gene>
    <name evidence="3" type="ORF">DesyoDRAFT_5068</name>
</gene>
<organism evidence="3 4">
    <name type="scientific">Desulfosporosinus youngiae DSM 17734</name>
    <dbReference type="NCBI Taxonomy" id="768710"/>
    <lineage>
        <taxon>Bacteria</taxon>
        <taxon>Bacillati</taxon>
        <taxon>Bacillota</taxon>
        <taxon>Clostridia</taxon>
        <taxon>Eubacteriales</taxon>
        <taxon>Desulfitobacteriaceae</taxon>
        <taxon>Desulfosporosinus</taxon>
    </lineage>
</organism>
<dbReference type="Pfam" id="PF13477">
    <property type="entry name" value="Glyco_trans_4_2"/>
    <property type="match status" value="1"/>
</dbReference>
<evidence type="ECO:0000259" key="2">
    <source>
        <dbReference type="Pfam" id="PF13477"/>
    </source>
</evidence>
<evidence type="ECO:0000259" key="1">
    <source>
        <dbReference type="Pfam" id="PF00534"/>
    </source>
</evidence>
<sequence length="355" mass="39826">MAKLCFLANAASTHTEKWAIALTERGWDLEILSFLPAELPKVKVHLIPHLIGDKVDVLLRRKWVREKVAGINPDLIHAHYATSFGLLGVLTHRHPLVISAWGSDIFSFPRTSFLHRNLLKWILSQADILCSSSEIMAQEMRRYIRPERGIEIIPFGVDTTRFSPPRGESIQYPVVFGVAKGLHSVYGLDLLLESFAQVHRRFPQTVLRIAGEGPERPALENLAETLGISEVIEWLGQIPNADVADFYQSVDIVVIPSRQESFGVTAVEGSACARPVIASRVGGLTEVIAEGETGLLFSSENSSELAEHMERLLKDPALRDRLGRQGRQKVLKHYDWQKNVTQMELVYQRLLLAQC</sequence>
<dbReference type="Gene3D" id="3.40.50.2000">
    <property type="entry name" value="Glycogen Phosphorylase B"/>
    <property type="match status" value="2"/>
</dbReference>
<dbReference type="STRING" id="768710.DesyoDRAFT_5068"/>
<dbReference type="RefSeq" id="WP_007787190.1">
    <property type="nucleotide sequence ID" value="NZ_CM001441.1"/>
</dbReference>
<feature type="domain" description="Glycosyl transferase family 1" evidence="1">
    <location>
        <begin position="178"/>
        <end position="328"/>
    </location>
</feature>
<name>H5XZM8_9FIRM</name>